<name>A0A6J2Y5W6_SITOR</name>
<dbReference type="Proteomes" id="UP000504635">
    <property type="component" value="Unplaced"/>
</dbReference>
<protein>
    <submittedName>
        <fullName evidence="5">Chymotrypsinogen B-like isoform X2</fullName>
    </submittedName>
</protein>
<dbReference type="SMART" id="SM00020">
    <property type="entry name" value="Tryp_SPc"/>
    <property type="match status" value="1"/>
</dbReference>
<dbReference type="InterPro" id="IPR001254">
    <property type="entry name" value="Trypsin_dom"/>
</dbReference>
<gene>
    <name evidence="5" type="primary">LOC115884706</name>
</gene>
<keyword evidence="1" id="KW-1015">Disulfide bond</keyword>
<dbReference type="GO" id="GO:0004252">
    <property type="term" value="F:serine-type endopeptidase activity"/>
    <property type="evidence" value="ECO:0007669"/>
    <property type="project" value="InterPro"/>
</dbReference>
<keyword evidence="4" id="KW-1185">Reference proteome</keyword>
<dbReference type="CDD" id="cd00190">
    <property type="entry name" value="Tryp_SPc"/>
    <property type="match status" value="1"/>
</dbReference>
<organism evidence="4 5">
    <name type="scientific">Sitophilus oryzae</name>
    <name type="common">Rice weevil</name>
    <name type="synonym">Curculio oryzae</name>
    <dbReference type="NCBI Taxonomy" id="7048"/>
    <lineage>
        <taxon>Eukaryota</taxon>
        <taxon>Metazoa</taxon>
        <taxon>Ecdysozoa</taxon>
        <taxon>Arthropoda</taxon>
        <taxon>Hexapoda</taxon>
        <taxon>Insecta</taxon>
        <taxon>Pterygota</taxon>
        <taxon>Neoptera</taxon>
        <taxon>Endopterygota</taxon>
        <taxon>Coleoptera</taxon>
        <taxon>Polyphaga</taxon>
        <taxon>Cucujiformia</taxon>
        <taxon>Curculionidae</taxon>
        <taxon>Dryophthorinae</taxon>
        <taxon>Sitophilus</taxon>
    </lineage>
</organism>
<dbReference type="OrthoDB" id="8440449at2759"/>
<sequence length="267" mass="30451">MLRITQFVVLALAFCHCGQVLAIEGGEPAAEGEFPYMVSIRDSSNKHICGGTIIGDVWILTSSICYSRSWFGYVRYGSNLLDDDGQLPVNTSLNIAKVNESIYNKWATDIPPYTHDLNLLRLEEPIQFSETVQPVQLPVLDEEWPYNQTATILGWGQPHYWRSQVHLQKANVPLFTDQYCHDFEYENWKIPDVFVMKCGGAVNESYHCFNDYGGPVIYNGIQYGQREYGIQSYVYARADADYLCGAFPSIYSPVSYFREWIKNTTGI</sequence>
<dbReference type="GO" id="GO:0006508">
    <property type="term" value="P:proteolysis"/>
    <property type="evidence" value="ECO:0007669"/>
    <property type="project" value="InterPro"/>
</dbReference>
<keyword evidence="2" id="KW-0732">Signal</keyword>
<feature type="chain" id="PRO_5027065998" evidence="2">
    <location>
        <begin position="23"/>
        <end position="267"/>
    </location>
</feature>
<dbReference type="AlphaFoldDB" id="A0A6J2Y5W6"/>
<dbReference type="InParanoid" id="A0A6J2Y5W6"/>
<dbReference type="RefSeq" id="XP_030759223.1">
    <property type="nucleotide sequence ID" value="XM_030903363.1"/>
</dbReference>
<reference evidence="5" key="1">
    <citation type="submission" date="2025-08" db="UniProtKB">
        <authorList>
            <consortium name="RefSeq"/>
        </authorList>
    </citation>
    <scope>IDENTIFICATION</scope>
    <source>
        <tissue evidence="5">Gonads</tissue>
    </source>
</reference>
<dbReference type="InterPro" id="IPR001314">
    <property type="entry name" value="Peptidase_S1A"/>
</dbReference>
<evidence type="ECO:0000256" key="2">
    <source>
        <dbReference type="SAM" id="SignalP"/>
    </source>
</evidence>
<dbReference type="SUPFAM" id="SSF50494">
    <property type="entry name" value="Trypsin-like serine proteases"/>
    <property type="match status" value="1"/>
</dbReference>
<dbReference type="PRINTS" id="PR00722">
    <property type="entry name" value="CHYMOTRYPSIN"/>
</dbReference>
<dbReference type="Gene3D" id="2.40.10.10">
    <property type="entry name" value="Trypsin-like serine proteases"/>
    <property type="match status" value="1"/>
</dbReference>
<evidence type="ECO:0000313" key="4">
    <source>
        <dbReference type="Proteomes" id="UP000504635"/>
    </source>
</evidence>
<dbReference type="PROSITE" id="PS50240">
    <property type="entry name" value="TRYPSIN_DOM"/>
    <property type="match status" value="1"/>
</dbReference>
<feature type="signal peptide" evidence="2">
    <location>
        <begin position="1"/>
        <end position="22"/>
    </location>
</feature>
<dbReference type="InterPro" id="IPR043504">
    <property type="entry name" value="Peptidase_S1_PA_chymotrypsin"/>
</dbReference>
<evidence type="ECO:0000259" key="3">
    <source>
        <dbReference type="PROSITE" id="PS50240"/>
    </source>
</evidence>
<evidence type="ECO:0000313" key="5">
    <source>
        <dbReference type="RefSeq" id="XP_030759223.1"/>
    </source>
</evidence>
<accession>A0A6J2Y5W6</accession>
<dbReference type="GeneID" id="115884706"/>
<proteinExistence type="predicted"/>
<dbReference type="InterPro" id="IPR009003">
    <property type="entry name" value="Peptidase_S1_PA"/>
</dbReference>
<dbReference type="Pfam" id="PF00089">
    <property type="entry name" value="Trypsin"/>
    <property type="match status" value="1"/>
</dbReference>
<feature type="domain" description="Peptidase S1" evidence="3">
    <location>
        <begin position="23"/>
        <end position="266"/>
    </location>
</feature>
<evidence type="ECO:0000256" key="1">
    <source>
        <dbReference type="ARBA" id="ARBA00023157"/>
    </source>
</evidence>
<dbReference type="PANTHER" id="PTHR24250">
    <property type="entry name" value="CHYMOTRYPSIN-RELATED"/>
    <property type="match status" value="1"/>
</dbReference>